<name>A0A1G9M226_9FIRM</name>
<dbReference type="AlphaFoldDB" id="A0A1G9M226"/>
<dbReference type="EMBL" id="FNHB01000001">
    <property type="protein sequence ID" value="SDL68332.1"/>
    <property type="molecule type" value="Genomic_DNA"/>
</dbReference>
<evidence type="ECO:0000256" key="1">
    <source>
        <dbReference type="ARBA" id="ARBA00022490"/>
    </source>
</evidence>
<evidence type="ECO:0000313" key="7">
    <source>
        <dbReference type="EMBL" id="SDL68332.1"/>
    </source>
</evidence>
<dbReference type="STRING" id="146817.SAMN04488502_101540"/>
<accession>A0A1G9M226</accession>
<dbReference type="InterPro" id="IPR000397">
    <property type="entry name" value="Heat_shock_Hsp33"/>
</dbReference>
<dbReference type="CDD" id="cd00498">
    <property type="entry name" value="Hsp33"/>
    <property type="match status" value="1"/>
</dbReference>
<dbReference type="PANTHER" id="PTHR30111:SF1">
    <property type="entry name" value="33 KDA CHAPERONIN"/>
    <property type="match status" value="1"/>
</dbReference>
<dbReference type="SUPFAM" id="SSF118352">
    <property type="entry name" value="HSP33 redox switch-like"/>
    <property type="match status" value="1"/>
</dbReference>
<dbReference type="PANTHER" id="PTHR30111">
    <property type="entry name" value="33 KDA CHAPERONIN"/>
    <property type="match status" value="1"/>
</dbReference>
<dbReference type="Gene3D" id="3.90.1280.10">
    <property type="entry name" value="HSP33 redox switch-like"/>
    <property type="match status" value="1"/>
</dbReference>
<dbReference type="OrthoDB" id="9776534at2"/>
<dbReference type="GO" id="GO:0042026">
    <property type="term" value="P:protein refolding"/>
    <property type="evidence" value="ECO:0007669"/>
    <property type="project" value="TreeGrafter"/>
</dbReference>
<dbReference type="RefSeq" id="WP_092068007.1">
    <property type="nucleotide sequence ID" value="NZ_FNHB01000001.1"/>
</dbReference>
<protein>
    <recommendedName>
        <fullName evidence="6">33 kDa chaperonin</fullName>
    </recommendedName>
    <alternativeName>
        <fullName evidence="6">Heat shock protein 33 homolog</fullName>
        <shortName evidence="6">HSP33</shortName>
    </alternativeName>
</protein>
<evidence type="ECO:0000313" key="8">
    <source>
        <dbReference type="Proteomes" id="UP000214880"/>
    </source>
</evidence>
<dbReference type="SUPFAM" id="SSF64397">
    <property type="entry name" value="Hsp33 domain"/>
    <property type="match status" value="1"/>
</dbReference>
<organism evidence="7 8">
    <name type="scientific">Dendrosporobacter quercicolus</name>
    <dbReference type="NCBI Taxonomy" id="146817"/>
    <lineage>
        <taxon>Bacteria</taxon>
        <taxon>Bacillati</taxon>
        <taxon>Bacillota</taxon>
        <taxon>Negativicutes</taxon>
        <taxon>Selenomonadales</taxon>
        <taxon>Sporomusaceae</taxon>
        <taxon>Dendrosporobacter</taxon>
    </lineage>
</organism>
<dbReference type="InterPro" id="IPR016154">
    <property type="entry name" value="Heat_shock_Hsp33_C"/>
</dbReference>
<dbReference type="HAMAP" id="MF_00117">
    <property type="entry name" value="HslO"/>
    <property type="match status" value="1"/>
</dbReference>
<dbReference type="NCBIfam" id="NF001033">
    <property type="entry name" value="PRK00114.1"/>
    <property type="match status" value="1"/>
</dbReference>
<evidence type="ECO:0000256" key="2">
    <source>
        <dbReference type="ARBA" id="ARBA00022833"/>
    </source>
</evidence>
<keyword evidence="5 6" id="KW-0676">Redox-active center</keyword>
<dbReference type="Proteomes" id="UP000214880">
    <property type="component" value="Unassembled WGS sequence"/>
</dbReference>
<dbReference type="PIRSF" id="PIRSF005261">
    <property type="entry name" value="Heat_shock_Hsp33"/>
    <property type="match status" value="1"/>
</dbReference>
<keyword evidence="1 6" id="KW-0963">Cytoplasm</keyword>
<proteinExistence type="inferred from homology"/>
<evidence type="ECO:0000256" key="6">
    <source>
        <dbReference type="HAMAP-Rule" id="MF_00117"/>
    </source>
</evidence>
<evidence type="ECO:0000256" key="3">
    <source>
        <dbReference type="ARBA" id="ARBA00023157"/>
    </source>
</evidence>
<reference evidence="7 8" key="1">
    <citation type="submission" date="2016-10" db="EMBL/GenBank/DDBJ databases">
        <authorList>
            <person name="de Groot N.N."/>
        </authorList>
    </citation>
    <scope>NUCLEOTIDE SEQUENCE [LARGE SCALE GENOMIC DNA]</scope>
    <source>
        <strain evidence="7 8">DSM 1736</strain>
    </source>
</reference>
<dbReference type="Gene3D" id="3.55.30.10">
    <property type="entry name" value="Hsp33 domain"/>
    <property type="match status" value="1"/>
</dbReference>
<dbReference type="InterPro" id="IPR016153">
    <property type="entry name" value="Heat_shock_Hsp33_N"/>
</dbReference>
<keyword evidence="8" id="KW-1185">Reference proteome</keyword>
<keyword evidence="2 6" id="KW-0862">Zinc</keyword>
<evidence type="ECO:0000256" key="5">
    <source>
        <dbReference type="ARBA" id="ARBA00023284"/>
    </source>
</evidence>
<feature type="disulfide bond" description="Redox-active" evidence="6">
    <location>
        <begin position="263"/>
        <end position="266"/>
    </location>
</feature>
<gene>
    <name evidence="6" type="primary">hslO</name>
    <name evidence="7" type="ORF">SAMN04488502_101540</name>
</gene>
<comment type="subcellular location">
    <subcellularLocation>
        <location evidence="6">Cytoplasm</location>
    </subcellularLocation>
</comment>
<keyword evidence="3 6" id="KW-1015">Disulfide bond</keyword>
<evidence type="ECO:0000256" key="4">
    <source>
        <dbReference type="ARBA" id="ARBA00023186"/>
    </source>
</evidence>
<dbReference type="GO" id="GO:0051082">
    <property type="term" value="F:unfolded protein binding"/>
    <property type="evidence" value="ECO:0007669"/>
    <property type="project" value="UniProtKB-UniRule"/>
</dbReference>
<comment type="function">
    <text evidence="6">Redox regulated molecular chaperone. Protects both thermally unfolding and oxidatively damaged proteins from irreversible aggregation. Plays an important role in the bacterial defense system toward oxidative stress.</text>
</comment>
<feature type="disulfide bond" description="Redox-active" evidence="6">
    <location>
        <begin position="231"/>
        <end position="233"/>
    </location>
</feature>
<dbReference type="GO" id="GO:0044183">
    <property type="term" value="F:protein folding chaperone"/>
    <property type="evidence" value="ECO:0007669"/>
    <property type="project" value="TreeGrafter"/>
</dbReference>
<dbReference type="Pfam" id="PF01430">
    <property type="entry name" value="HSP33"/>
    <property type="match status" value="1"/>
</dbReference>
<keyword evidence="4 6" id="KW-0143">Chaperone</keyword>
<sequence length="292" mass="30929">MDDHIITATAPGFRAFAAVTTKLAEEARRRHQCYPVAAAALGRTMTAALLMAATFKTAETITIKIAGQGPLGEIVADATADGTVRGYVHQPLIDLPLKDGKLDVGGAVGEGAIYVTRFTGLKQPFTGSAPLVSGEIAEDVTNYLLVSEQTPSSVGLGVLVSPELHVLAAGGFLIQALPDAADDAIGLLEKNLAVLAPVSQMAADGAAEMITQVFRGMPVTFYEKKPLAFQCQCSVEKITKVLISLGAAELTEMIEEGQAEVVCHFCNEKYQFSRPKLQEILQDIQSKKPQGT</sequence>
<comment type="PTM">
    <text evidence="6">Under oxidizing conditions two disulfide bonds are formed involving the reactive cysteines. Under reducing conditions zinc is bound to the reactive cysteines and the protein is inactive.</text>
</comment>
<dbReference type="GO" id="GO:0005737">
    <property type="term" value="C:cytoplasm"/>
    <property type="evidence" value="ECO:0007669"/>
    <property type="project" value="UniProtKB-SubCell"/>
</dbReference>
<comment type="similarity">
    <text evidence="6">Belongs to the HSP33 family.</text>
</comment>